<dbReference type="RefSeq" id="WP_378092696.1">
    <property type="nucleotide sequence ID" value="NZ_JBHSEP010000002.1"/>
</dbReference>
<evidence type="ECO:0008006" key="3">
    <source>
        <dbReference type="Google" id="ProtNLM"/>
    </source>
</evidence>
<comment type="caution">
    <text evidence="1">The sequence shown here is derived from an EMBL/GenBank/DDBJ whole genome shotgun (WGS) entry which is preliminary data.</text>
</comment>
<protein>
    <recommendedName>
        <fullName evidence="3">PilZ domain-containing protein</fullName>
    </recommendedName>
</protein>
<evidence type="ECO:0000313" key="2">
    <source>
        <dbReference type="Proteomes" id="UP001596028"/>
    </source>
</evidence>
<dbReference type="Proteomes" id="UP001596028">
    <property type="component" value="Unassembled WGS sequence"/>
</dbReference>
<gene>
    <name evidence="1" type="ORF">ACFO3S_04420</name>
</gene>
<keyword evidence="2" id="KW-1185">Reference proteome</keyword>
<evidence type="ECO:0000313" key="1">
    <source>
        <dbReference type="EMBL" id="MFC4597470.1"/>
    </source>
</evidence>
<sequence length="153" mass="18237">MSEQRVVNRRAHLRFRPQSPVYVELMLWRIRDSERRSRAQRVLLRDIGLGGCSFATHLRLPIRDDVEWRIEMQLAGYTACPRIVLLHGGAEDDGRHYYGGQWRMNGAELLAFQYRFEEYVRLMLLESPHIHTLYKKVSDRRDDGEFKRLDAMF</sequence>
<accession>A0ABV9F9K1</accession>
<dbReference type="EMBL" id="JBHSEP010000002">
    <property type="protein sequence ID" value="MFC4597470.1"/>
    <property type="molecule type" value="Genomic_DNA"/>
</dbReference>
<proteinExistence type="predicted"/>
<organism evidence="1 2">
    <name type="scientific">Cohnella hongkongensis</name>
    <dbReference type="NCBI Taxonomy" id="178337"/>
    <lineage>
        <taxon>Bacteria</taxon>
        <taxon>Bacillati</taxon>
        <taxon>Bacillota</taxon>
        <taxon>Bacilli</taxon>
        <taxon>Bacillales</taxon>
        <taxon>Paenibacillaceae</taxon>
        <taxon>Cohnella</taxon>
    </lineage>
</organism>
<name>A0ABV9F9K1_9BACL</name>
<reference evidence="2" key="1">
    <citation type="journal article" date="2019" name="Int. J. Syst. Evol. Microbiol.">
        <title>The Global Catalogue of Microorganisms (GCM) 10K type strain sequencing project: providing services to taxonomists for standard genome sequencing and annotation.</title>
        <authorList>
            <consortium name="The Broad Institute Genomics Platform"/>
            <consortium name="The Broad Institute Genome Sequencing Center for Infectious Disease"/>
            <person name="Wu L."/>
            <person name="Ma J."/>
        </authorList>
    </citation>
    <scope>NUCLEOTIDE SEQUENCE [LARGE SCALE GENOMIC DNA]</scope>
    <source>
        <strain evidence="2">CCUG 49571</strain>
    </source>
</reference>